<comment type="caution">
    <text evidence="4">The sequence shown here is derived from an EMBL/GenBank/DDBJ whole genome shotgun (WGS) entry which is preliminary data.</text>
</comment>
<accession>A0A7C4W979</accession>
<dbReference type="AlphaFoldDB" id="A0A7C4W979"/>
<dbReference type="GO" id="GO:0043683">
    <property type="term" value="P:type IV pilus assembly"/>
    <property type="evidence" value="ECO:0007669"/>
    <property type="project" value="InterPro"/>
</dbReference>
<dbReference type="PANTHER" id="PTHR39555">
    <property type="entry name" value="FIMBRIAL ASSEMBLY PROTEIN PILO-LIKE PROTEIN-RELATED"/>
    <property type="match status" value="1"/>
</dbReference>
<keyword evidence="2" id="KW-0812">Transmembrane</keyword>
<evidence type="ECO:0000256" key="2">
    <source>
        <dbReference type="SAM" id="Phobius"/>
    </source>
</evidence>
<name>A0A7C4W979_UNCW3</name>
<dbReference type="Gene3D" id="3.30.70.60">
    <property type="match status" value="1"/>
</dbReference>
<sequence>MNLLQRKWLVGGLIVLFLIIVIFVIFFYQPKIASRAKLKSEAKALKTKIEELRKLAKETEVLKQRIAKLEEENREFVARIAPRSEVLQLVRQLSEEAKKYNIKFLSIRPPGLDTLLTQETKENPLRPIPFEITLQGRYLDIGKFIADLRKFPYFIKVYELEFTGKDEIKPLIEARILVNIFASSLVGKIL</sequence>
<organism evidence="4">
    <name type="scientific">candidate division WOR-3 bacterium</name>
    <dbReference type="NCBI Taxonomy" id="2052148"/>
    <lineage>
        <taxon>Bacteria</taxon>
        <taxon>Bacteria division WOR-3</taxon>
    </lineage>
</organism>
<dbReference type="GO" id="GO:0043107">
    <property type="term" value="P:type IV pilus-dependent motility"/>
    <property type="evidence" value="ECO:0007669"/>
    <property type="project" value="InterPro"/>
</dbReference>
<keyword evidence="1" id="KW-0175">Coiled coil</keyword>
<dbReference type="EMBL" id="DSZH01000092">
    <property type="protein sequence ID" value="HGU47314.1"/>
    <property type="molecule type" value="Genomic_DNA"/>
</dbReference>
<dbReference type="InterPro" id="IPR007445">
    <property type="entry name" value="PilO"/>
</dbReference>
<dbReference type="EMBL" id="DTBX01000011">
    <property type="protein sequence ID" value="HGQ54884.1"/>
    <property type="molecule type" value="Genomic_DNA"/>
</dbReference>
<feature type="coiled-coil region" evidence="1">
    <location>
        <begin position="35"/>
        <end position="79"/>
    </location>
</feature>
<dbReference type="InterPro" id="IPR014717">
    <property type="entry name" value="Transl_elong_EF1B/ribsomal_bS6"/>
</dbReference>
<evidence type="ECO:0000313" key="3">
    <source>
        <dbReference type="EMBL" id="HGQ54884.1"/>
    </source>
</evidence>
<reference evidence="4" key="1">
    <citation type="journal article" date="2020" name="mSystems">
        <title>Genome- and Community-Level Interaction Insights into Carbon Utilization and Element Cycling Functions of Hydrothermarchaeota in Hydrothermal Sediment.</title>
        <authorList>
            <person name="Zhou Z."/>
            <person name="Liu Y."/>
            <person name="Xu W."/>
            <person name="Pan J."/>
            <person name="Luo Z.H."/>
            <person name="Li M."/>
        </authorList>
    </citation>
    <scope>NUCLEOTIDE SEQUENCE [LARGE SCALE GENOMIC DNA]</scope>
    <source>
        <strain evidence="4">SpSt-594</strain>
        <strain evidence="3">SpSt-655</strain>
    </source>
</reference>
<evidence type="ECO:0008006" key="5">
    <source>
        <dbReference type="Google" id="ProtNLM"/>
    </source>
</evidence>
<protein>
    <recommendedName>
        <fullName evidence="5">Type 4a pilus biogenesis protein PilO</fullName>
    </recommendedName>
</protein>
<evidence type="ECO:0000313" key="4">
    <source>
        <dbReference type="EMBL" id="HGU47314.1"/>
    </source>
</evidence>
<dbReference type="PANTHER" id="PTHR39555:SF1">
    <property type="entry name" value="TYPE IV PILUS INNER MEMBRANE COMPONENT PILO"/>
    <property type="match status" value="1"/>
</dbReference>
<gene>
    <name evidence="4" type="ORF">ENT60_01970</name>
    <name evidence="3" type="ORF">ENU28_00290</name>
</gene>
<evidence type="ECO:0000256" key="1">
    <source>
        <dbReference type="SAM" id="Coils"/>
    </source>
</evidence>
<feature type="transmembrane region" description="Helical" evidence="2">
    <location>
        <begin position="6"/>
        <end position="28"/>
    </location>
</feature>
<dbReference type="Pfam" id="PF04350">
    <property type="entry name" value="PilO"/>
    <property type="match status" value="1"/>
</dbReference>
<keyword evidence="2" id="KW-1133">Transmembrane helix</keyword>
<proteinExistence type="predicted"/>
<keyword evidence="2" id="KW-0472">Membrane</keyword>